<dbReference type="InterPro" id="IPR003474">
    <property type="entry name" value="Glcn_transporter"/>
</dbReference>
<dbReference type="GO" id="GO:0015128">
    <property type="term" value="F:gluconate transmembrane transporter activity"/>
    <property type="evidence" value="ECO:0007669"/>
    <property type="project" value="InterPro"/>
</dbReference>
<protein>
    <submittedName>
        <fullName evidence="2">Citrate transporter</fullName>
    </submittedName>
</protein>
<evidence type="ECO:0000313" key="3">
    <source>
        <dbReference type="Proteomes" id="UP000296352"/>
    </source>
</evidence>
<dbReference type="Proteomes" id="UP000296352">
    <property type="component" value="Chromosome"/>
</dbReference>
<dbReference type="OrthoDB" id="86125at2"/>
<feature type="transmembrane region" description="Helical" evidence="1">
    <location>
        <begin position="63"/>
        <end position="87"/>
    </location>
</feature>
<feature type="transmembrane region" description="Helical" evidence="1">
    <location>
        <begin position="474"/>
        <end position="496"/>
    </location>
</feature>
<feature type="transmembrane region" description="Helical" evidence="1">
    <location>
        <begin position="31"/>
        <end position="51"/>
    </location>
</feature>
<feature type="transmembrane region" description="Helical" evidence="1">
    <location>
        <begin position="312"/>
        <end position="334"/>
    </location>
</feature>
<sequence length="500" mass="52727">MVLSFIGVVLSLIALVGLAYRGHSVIVVAPIAVLIAVLFSGAPLLGTYTQIFMPALGDFVTSYFPLFLFGAIFGYLMTATGLARYLARGITALFGPKRAMLSTVIATALLTYGGVSAWVVAFTIVPIATALFRESELPRRLMPAAIALGTITFALAALPGSPQIHNAIPTSYFGTNIYAAPWFGIISALLMMTLGMLWLSHRVKQLHQAGERFEPITKDGKVIETPAGLGDGEEDLEIGGEHFHVDRSDTDSSAPASLTTRVDRSVKVQGMLGLLPILVVIVVNFVFVYFLAGWLDTGYLAEEEFGSTDIDSLVGVWSPTAALATAVVVIVLMFPQRVKRSVADFSEGAKNAVVPCMTTASEVGYGAVIASLAIFAIIRDNMYQVSDNALVVSVVSTAVISGITGSSSGGLSITMQTLGGDLAELAQSQGISMELMHRVTAMASVSFDSLPHNGAILTMLIVCGMTHKLSYKDIAMVTVAIPLATLATMLGLSAVFTGLS</sequence>
<feature type="transmembrane region" description="Helical" evidence="1">
    <location>
        <begin position="141"/>
        <end position="159"/>
    </location>
</feature>
<feature type="transmembrane region" description="Helical" evidence="1">
    <location>
        <begin position="99"/>
        <end position="129"/>
    </location>
</feature>
<dbReference type="PANTHER" id="PTHR30354:SF7">
    <property type="entry name" value="BLL7963 PROTEIN"/>
    <property type="match status" value="1"/>
</dbReference>
<dbReference type="PANTHER" id="PTHR30354">
    <property type="entry name" value="GNT FAMILY GLUCONATE TRANSPORTER"/>
    <property type="match status" value="1"/>
</dbReference>
<dbReference type="GO" id="GO:0005886">
    <property type="term" value="C:plasma membrane"/>
    <property type="evidence" value="ECO:0007669"/>
    <property type="project" value="TreeGrafter"/>
</dbReference>
<keyword evidence="1" id="KW-1133">Transmembrane helix</keyword>
<dbReference type="AlphaFoldDB" id="A0A4P7QDE3"/>
<reference evidence="2 3" key="1">
    <citation type="submission" date="2019-04" db="EMBL/GenBank/DDBJ databases">
        <title>Corynebacterium endometrii sp. nov., isolated from the uterus of a cow with endometritis.</title>
        <authorList>
            <person name="Ballas P."/>
            <person name="Ruckert C."/>
            <person name="Wagener K."/>
            <person name="Drillich M."/>
            <person name="Kaempfer P."/>
            <person name="Busse H.-J."/>
            <person name="Ehling-Schulz M."/>
        </authorList>
    </citation>
    <scope>NUCLEOTIDE SEQUENCE [LARGE SCALE GENOMIC DNA]</scope>
    <source>
        <strain evidence="2 3">LMM-1653</strain>
    </source>
</reference>
<gene>
    <name evidence="2" type="ORF">CENDO_01260</name>
</gene>
<keyword evidence="1" id="KW-0472">Membrane</keyword>
<feature type="transmembrane region" description="Helical" evidence="1">
    <location>
        <begin position="271"/>
        <end position="292"/>
    </location>
</feature>
<dbReference type="EMBL" id="CP039247">
    <property type="protein sequence ID" value="QCB27555.1"/>
    <property type="molecule type" value="Genomic_DNA"/>
</dbReference>
<keyword evidence="3" id="KW-1185">Reference proteome</keyword>
<proteinExistence type="predicted"/>
<keyword evidence="1" id="KW-0812">Transmembrane</keyword>
<name>A0A4P7QDE3_9CORY</name>
<organism evidence="2 3">
    <name type="scientific">Corynebacterium endometrii</name>
    <dbReference type="NCBI Taxonomy" id="2488819"/>
    <lineage>
        <taxon>Bacteria</taxon>
        <taxon>Bacillati</taxon>
        <taxon>Actinomycetota</taxon>
        <taxon>Actinomycetes</taxon>
        <taxon>Mycobacteriales</taxon>
        <taxon>Corynebacteriaceae</taxon>
        <taxon>Corynebacterium</taxon>
    </lineage>
</organism>
<dbReference type="KEGG" id="cee:CENDO_01260"/>
<dbReference type="RefSeq" id="WP_136140408.1">
    <property type="nucleotide sequence ID" value="NZ_CP039247.1"/>
</dbReference>
<accession>A0A4P7QDE3</accession>
<feature type="transmembrane region" description="Helical" evidence="1">
    <location>
        <begin position="179"/>
        <end position="199"/>
    </location>
</feature>
<evidence type="ECO:0000313" key="2">
    <source>
        <dbReference type="EMBL" id="QCB27555.1"/>
    </source>
</evidence>
<evidence type="ECO:0000256" key="1">
    <source>
        <dbReference type="SAM" id="Phobius"/>
    </source>
</evidence>